<sequence>MKRNSIIKQLICLICFLCLSQVLWAERLTVYVKDNQGMIYDAKIDVVGPGNTASTLNLGPRIYPALRGGASYDIHVWDRGKHIKVTIMMPIGSDLIVEINVDNYPFTGLLSVPEFVAYSPIQNKNRDILRLFGFLPDKQRLIS</sequence>
<name>A0A412WUJ7_9BACT</name>
<protein>
    <submittedName>
        <fullName evidence="1">Uncharacterized protein</fullName>
    </submittedName>
</protein>
<proteinExistence type="predicted"/>
<organism evidence="1 2">
    <name type="scientific">Butyricimonas virosa</name>
    <dbReference type="NCBI Taxonomy" id="544645"/>
    <lineage>
        <taxon>Bacteria</taxon>
        <taxon>Pseudomonadati</taxon>
        <taxon>Bacteroidota</taxon>
        <taxon>Bacteroidia</taxon>
        <taxon>Bacteroidales</taxon>
        <taxon>Odoribacteraceae</taxon>
        <taxon>Butyricimonas</taxon>
    </lineage>
</organism>
<reference evidence="1 2" key="1">
    <citation type="submission" date="2018-08" db="EMBL/GenBank/DDBJ databases">
        <title>A genome reference for cultivated species of the human gut microbiota.</title>
        <authorList>
            <person name="Zou Y."/>
            <person name="Xue W."/>
            <person name="Luo G."/>
        </authorList>
    </citation>
    <scope>NUCLEOTIDE SEQUENCE [LARGE SCALE GENOMIC DNA]</scope>
    <source>
        <strain evidence="1 2">AF14-49</strain>
    </source>
</reference>
<dbReference type="AlphaFoldDB" id="A0A412WUJ7"/>
<accession>A0A412WUJ7</accession>
<dbReference type="EMBL" id="QRZA01000044">
    <property type="protein sequence ID" value="RGV30925.1"/>
    <property type="molecule type" value="Genomic_DNA"/>
</dbReference>
<evidence type="ECO:0000313" key="1">
    <source>
        <dbReference type="EMBL" id="RGV30925.1"/>
    </source>
</evidence>
<comment type="caution">
    <text evidence="1">The sequence shown here is derived from an EMBL/GenBank/DDBJ whole genome shotgun (WGS) entry which is preliminary data.</text>
</comment>
<gene>
    <name evidence="1" type="ORF">DWW18_19430</name>
</gene>
<dbReference type="Proteomes" id="UP000283589">
    <property type="component" value="Unassembled WGS sequence"/>
</dbReference>
<evidence type="ECO:0000313" key="2">
    <source>
        <dbReference type="Proteomes" id="UP000283589"/>
    </source>
</evidence>
<dbReference type="RefSeq" id="WP_118261530.1">
    <property type="nucleotide sequence ID" value="NZ_CALBWO010000042.1"/>
</dbReference>